<feature type="transmembrane region" description="Helical" evidence="1">
    <location>
        <begin position="153"/>
        <end position="170"/>
    </location>
</feature>
<keyword evidence="1" id="KW-0472">Membrane</keyword>
<evidence type="ECO:0000313" key="4">
    <source>
        <dbReference type="Proteomes" id="UP001165074"/>
    </source>
</evidence>
<dbReference type="Proteomes" id="UP001165074">
    <property type="component" value="Unassembled WGS sequence"/>
</dbReference>
<dbReference type="EMBL" id="BSTK01000006">
    <property type="protein sequence ID" value="GLY86610.1"/>
    <property type="molecule type" value="Genomic_DNA"/>
</dbReference>
<dbReference type="RefSeq" id="WP_285574896.1">
    <property type="nucleotide sequence ID" value="NZ_BSTK01000006.1"/>
</dbReference>
<gene>
    <name evidence="3" type="ORF">Airi02_045390</name>
</gene>
<evidence type="ECO:0000313" key="3">
    <source>
        <dbReference type="EMBL" id="GLY86610.1"/>
    </source>
</evidence>
<protein>
    <recommendedName>
        <fullName evidence="2">Transglutaminase-like domain-containing protein</fullName>
    </recommendedName>
</protein>
<dbReference type="AlphaFoldDB" id="A0A9W6S226"/>
<name>A0A9W6S226_9ACTN</name>
<feature type="transmembrane region" description="Helical" evidence="1">
    <location>
        <begin position="52"/>
        <end position="75"/>
    </location>
</feature>
<evidence type="ECO:0000256" key="1">
    <source>
        <dbReference type="SAM" id="Phobius"/>
    </source>
</evidence>
<feature type="domain" description="Transglutaminase-like" evidence="2">
    <location>
        <begin position="428"/>
        <end position="496"/>
    </location>
</feature>
<dbReference type="InterPro" id="IPR052901">
    <property type="entry name" value="Bact_TGase-like"/>
</dbReference>
<keyword evidence="1" id="KW-1133">Transmembrane helix</keyword>
<dbReference type="Gene3D" id="3.10.620.30">
    <property type="match status" value="1"/>
</dbReference>
<dbReference type="SUPFAM" id="SSF54001">
    <property type="entry name" value="Cysteine proteinases"/>
    <property type="match status" value="1"/>
</dbReference>
<feature type="transmembrane region" description="Helical" evidence="1">
    <location>
        <begin position="179"/>
        <end position="202"/>
    </location>
</feature>
<accession>A0A9W6S226</accession>
<sequence>MTVPSRVLTAALAGVAGLAFVPLCTARVLLAVPFAAVLATATVAVRRGSLPVALAGWLAAGLPLSLALGTGGAGLPEVVRGGLVDGFRMALTQALPLPATPAVLFWVFTLVWWAAYWAARAADPRVTPLLALLPPGLVLLTGIGFGVSQPGRGLPVAALFAGLAVVLLAVRGGLGLRRILVVAVTCAAVVLGALTTAAWLPYEGRRPVFDPRALVHPPERLERQLNPLAYASLWAAEPPRRLLTLTTAAPVNQRLAVFDHYDGLDWSSGASYVPVGSRLPAGGRPGRSVRESVGVDDLPLAWLPAPDRPTEVSGTLVRVDRTTGVLTTAGGHAATGLRYRVTATVPGLTAREAADATPAYGPSYADTLDVPANVPPSIVADADRLTQDAASPYQRLLTLQDRLRTQDRYDVRAAPGRTVGHLHFFYDKSHRGTADQFATVFALMARHLGFPTRIAVGFTPGHPVGGGRYEVTTADVVVWPEVALRGLGWVPFYPVPHAGDGGGTIGRSVGEPPERAALDQTVAARGTGATPHPPAAAAPVSPPSGGAAYRWWPVAALPLLLLAGYLLPGPVMRALTRQRRRSGTPYEQVVGAWQETVDALARLPGTGDLTTSTAEEVTEHTRGRLGDAAGAHMESLARHLSASVFSGRPAGEADAAAAWLIATRMRTLVDGRITRAQRLRELVRPPWARRTAPKGTK</sequence>
<dbReference type="Pfam" id="PF01841">
    <property type="entry name" value="Transglut_core"/>
    <property type="match status" value="1"/>
</dbReference>
<dbReference type="PANTHER" id="PTHR42736:SF1">
    <property type="entry name" value="PROTEIN-GLUTAMINE GAMMA-GLUTAMYLTRANSFERASE"/>
    <property type="match status" value="1"/>
</dbReference>
<feature type="transmembrane region" description="Helical" evidence="1">
    <location>
        <begin position="551"/>
        <end position="571"/>
    </location>
</feature>
<feature type="transmembrane region" description="Helical" evidence="1">
    <location>
        <begin position="95"/>
        <end position="117"/>
    </location>
</feature>
<dbReference type="PANTHER" id="PTHR42736">
    <property type="entry name" value="PROTEIN-GLUTAMINE GAMMA-GLUTAMYLTRANSFERASE"/>
    <property type="match status" value="1"/>
</dbReference>
<dbReference type="SMART" id="SM00460">
    <property type="entry name" value="TGc"/>
    <property type="match status" value="1"/>
</dbReference>
<organism evidence="3 4">
    <name type="scientific">Actinoallomurus iriomotensis</name>
    <dbReference type="NCBI Taxonomy" id="478107"/>
    <lineage>
        <taxon>Bacteria</taxon>
        <taxon>Bacillati</taxon>
        <taxon>Actinomycetota</taxon>
        <taxon>Actinomycetes</taxon>
        <taxon>Streptosporangiales</taxon>
        <taxon>Thermomonosporaceae</taxon>
        <taxon>Actinoallomurus</taxon>
    </lineage>
</organism>
<keyword evidence="4" id="KW-1185">Reference proteome</keyword>
<keyword evidence="1" id="KW-0812">Transmembrane</keyword>
<dbReference type="InterPro" id="IPR038765">
    <property type="entry name" value="Papain-like_cys_pep_sf"/>
</dbReference>
<reference evidence="3" key="1">
    <citation type="submission" date="2023-03" db="EMBL/GenBank/DDBJ databases">
        <title>Actinoallomurus iriomotensis NBRC 103684.</title>
        <authorList>
            <person name="Ichikawa N."/>
            <person name="Sato H."/>
            <person name="Tonouchi N."/>
        </authorList>
    </citation>
    <scope>NUCLEOTIDE SEQUENCE</scope>
    <source>
        <strain evidence="3">NBRC 103684</strain>
    </source>
</reference>
<feature type="transmembrane region" description="Helical" evidence="1">
    <location>
        <begin position="129"/>
        <end position="147"/>
    </location>
</feature>
<dbReference type="InterPro" id="IPR002931">
    <property type="entry name" value="Transglutaminase-like"/>
</dbReference>
<proteinExistence type="predicted"/>
<comment type="caution">
    <text evidence="3">The sequence shown here is derived from an EMBL/GenBank/DDBJ whole genome shotgun (WGS) entry which is preliminary data.</text>
</comment>
<evidence type="ECO:0000259" key="2">
    <source>
        <dbReference type="SMART" id="SM00460"/>
    </source>
</evidence>